<dbReference type="HOGENOM" id="CLU_077680_2_1_11"/>
<keyword evidence="3" id="KW-1185">Reference proteome</keyword>
<keyword evidence="1" id="KW-0472">Membrane</keyword>
<feature type="transmembrane region" description="Helical" evidence="1">
    <location>
        <begin position="52"/>
        <end position="72"/>
    </location>
</feature>
<evidence type="ECO:0000313" key="2">
    <source>
        <dbReference type="EMBL" id="EKX87807.1"/>
    </source>
</evidence>
<sequence>MIVINQLVRWLGLIMFLLGGSAFILSGINSQIVPFENWPAFTSGPEKLLANYSYFTLWSNLLGALVGLGYFTNFRRISPTLAKVVRIDAALMLTVTGLIYNLILRATASPDEGIELYTNPVFHIIMPILAPLTWILFMFLGDTKSEREITLTTTLLALVIPVVWTIWTVFRGITTGGYYPYGFINADKLGWPVAIRNIAGIYIGFFAAVSLVGGVEKLADGRKR</sequence>
<name>L1M9E1_9CORY</name>
<organism evidence="2 3">
    <name type="scientific">Corynebacterium durum F0235</name>
    <dbReference type="NCBI Taxonomy" id="1035195"/>
    <lineage>
        <taxon>Bacteria</taxon>
        <taxon>Bacillati</taxon>
        <taxon>Actinomycetota</taxon>
        <taxon>Actinomycetes</taxon>
        <taxon>Mycobacteriales</taxon>
        <taxon>Corynebacteriaceae</taxon>
        <taxon>Corynebacterium</taxon>
    </lineage>
</organism>
<protein>
    <recommendedName>
        <fullName evidence="4">FAR-17a/AIG1-like protein</fullName>
    </recommendedName>
</protein>
<reference evidence="2 3" key="1">
    <citation type="submission" date="2012-05" db="EMBL/GenBank/DDBJ databases">
        <authorList>
            <person name="Weinstock G."/>
            <person name="Sodergren E."/>
            <person name="Lobos E.A."/>
            <person name="Fulton L."/>
            <person name="Fulton R."/>
            <person name="Courtney L."/>
            <person name="Fronick C."/>
            <person name="O'Laughlin M."/>
            <person name="Godfrey J."/>
            <person name="Wilson R.M."/>
            <person name="Miner T."/>
            <person name="Farmer C."/>
            <person name="Delehaunty K."/>
            <person name="Cordes M."/>
            <person name="Minx P."/>
            <person name="Tomlinson C."/>
            <person name="Chen J."/>
            <person name="Wollam A."/>
            <person name="Pepin K.H."/>
            <person name="Bhonagiri V."/>
            <person name="Zhang X."/>
            <person name="Suruliraj S."/>
            <person name="Warren W."/>
            <person name="Mitreva M."/>
            <person name="Mardis E.R."/>
            <person name="Wilson R.K."/>
        </authorList>
    </citation>
    <scope>NUCLEOTIDE SEQUENCE [LARGE SCALE GENOMIC DNA]</scope>
    <source>
        <strain evidence="2 3">F0235</strain>
    </source>
</reference>
<dbReference type="STRING" id="1035195.HMPREF9997_02584"/>
<dbReference type="InterPro" id="IPR049713">
    <property type="entry name" value="Pr6Pr-like"/>
</dbReference>
<evidence type="ECO:0000313" key="3">
    <source>
        <dbReference type="Proteomes" id="UP000010445"/>
    </source>
</evidence>
<comment type="caution">
    <text evidence="2">The sequence shown here is derived from an EMBL/GenBank/DDBJ whole genome shotgun (WGS) entry which is preliminary data.</text>
</comment>
<accession>L1M9E1</accession>
<dbReference type="NCBIfam" id="NF038065">
    <property type="entry name" value="Pr6Pr"/>
    <property type="match status" value="1"/>
</dbReference>
<dbReference type="PATRIC" id="fig|1035195.3.peg.2310"/>
<dbReference type="EMBL" id="AMEM01000041">
    <property type="protein sequence ID" value="EKX87807.1"/>
    <property type="molecule type" value="Genomic_DNA"/>
</dbReference>
<evidence type="ECO:0000256" key="1">
    <source>
        <dbReference type="SAM" id="Phobius"/>
    </source>
</evidence>
<gene>
    <name evidence="2" type="ORF">HMPREF9997_02584</name>
</gene>
<dbReference type="eggNOG" id="COG2141">
    <property type="taxonomic scope" value="Bacteria"/>
</dbReference>
<feature type="transmembrane region" description="Helical" evidence="1">
    <location>
        <begin position="124"/>
        <end position="141"/>
    </location>
</feature>
<evidence type="ECO:0008006" key="4">
    <source>
        <dbReference type="Google" id="ProtNLM"/>
    </source>
</evidence>
<keyword evidence="1" id="KW-1133">Transmembrane helix</keyword>
<keyword evidence="1" id="KW-0812">Transmembrane</keyword>
<dbReference type="AlphaFoldDB" id="L1M9E1"/>
<feature type="transmembrane region" description="Helical" evidence="1">
    <location>
        <begin position="193"/>
        <end position="215"/>
    </location>
</feature>
<feature type="transmembrane region" description="Helical" evidence="1">
    <location>
        <begin position="84"/>
        <end position="104"/>
    </location>
</feature>
<feature type="transmembrane region" description="Helical" evidence="1">
    <location>
        <begin position="153"/>
        <end position="173"/>
    </location>
</feature>
<proteinExistence type="predicted"/>
<dbReference type="Proteomes" id="UP000010445">
    <property type="component" value="Unassembled WGS sequence"/>
</dbReference>
<feature type="transmembrane region" description="Helical" evidence="1">
    <location>
        <begin position="7"/>
        <end position="32"/>
    </location>
</feature>